<keyword evidence="8 11" id="KW-0067">ATP-binding</keyword>
<comment type="function">
    <text evidence="11">Catalyzes the specific phosphorylation of the 3-hydroxyl group of shikimic acid using ATP as a cosubstrate.</text>
</comment>
<dbReference type="GO" id="GO:0008652">
    <property type="term" value="P:amino acid biosynthetic process"/>
    <property type="evidence" value="ECO:0007669"/>
    <property type="project" value="UniProtKB-KW"/>
</dbReference>
<proteinExistence type="inferred from homology"/>
<dbReference type="SUPFAM" id="SSF52540">
    <property type="entry name" value="P-loop containing nucleoside triphosphate hydrolases"/>
    <property type="match status" value="1"/>
</dbReference>
<dbReference type="GO" id="GO:0005829">
    <property type="term" value="C:cytosol"/>
    <property type="evidence" value="ECO:0007669"/>
    <property type="project" value="TreeGrafter"/>
</dbReference>
<feature type="binding site" evidence="11">
    <location>
        <position position="85"/>
    </location>
    <ligand>
        <name>substrate</name>
    </ligand>
</feature>
<keyword evidence="9 11" id="KW-0057">Aromatic amino acid biosynthesis</keyword>
<comment type="subunit">
    <text evidence="11">Monomer.</text>
</comment>
<comment type="catalytic activity">
    <reaction evidence="10 11">
        <text>shikimate + ATP = 3-phosphoshikimate + ADP + H(+)</text>
        <dbReference type="Rhea" id="RHEA:13121"/>
        <dbReference type="ChEBI" id="CHEBI:15378"/>
        <dbReference type="ChEBI" id="CHEBI:30616"/>
        <dbReference type="ChEBI" id="CHEBI:36208"/>
        <dbReference type="ChEBI" id="CHEBI:145989"/>
        <dbReference type="ChEBI" id="CHEBI:456216"/>
        <dbReference type="EC" id="2.7.1.71"/>
    </reaction>
</comment>
<dbReference type="InterPro" id="IPR031322">
    <property type="entry name" value="Shikimate/glucono_kinase"/>
</dbReference>
<comment type="caution">
    <text evidence="11">Lacks conserved residue(s) required for the propagation of feature annotation.</text>
</comment>
<dbReference type="EMBL" id="SNVV01000007">
    <property type="protein sequence ID" value="TDN51282.1"/>
    <property type="molecule type" value="Genomic_DNA"/>
</dbReference>
<evidence type="ECO:0000313" key="13">
    <source>
        <dbReference type="Proteomes" id="UP000295129"/>
    </source>
</evidence>
<dbReference type="HAMAP" id="MF_00109">
    <property type="entry name" value="Shikimate_kinase"/>
    <property type="match status" value="1"/>
</dbReference>
<keyword evidence="13" id="KW-1185">Reference proteome</keyword>
<gene>
    <name evidence="11" type="primary">aroK</name>
    <name evidence="12" type="ORF">C7389_10716</name>
</gene>
<name>A0A4V3BMN7_9RHOO</name>
<evidence type="ECO:0000256" key="9">
    <source>
        <dbReference type="ARBA" id="ARBA00023141"/>
    </source>
</evidence>
<evidence type="ECO:0000256" key="4">
    <source>
        <dbReference type="ARBA" id="ARBA00022605"/>
    </source>
</evidence>
<keyword evidence="11" id="KW-0460">Magnesium</keyword>
<feature type="binding site" evidence="11">
    <location>
        <position position="123"/>
    </location>
    <ligand>
        <name>ATP</name>
        <dbReference type="ChEBI" id="CHEBI:30616"/>
    </ligand>
</feature>
<organism evidence="12 13">
    <name type="scientific">Azoarcus indigens</name>
    <dbReference type="NCBI Taxonomy" id="29545"/>
    <lineage>
        <taxon>Bacteria</taxon>
        <taxon>Pseudomonadati</taxon>
        <taxon>Pseudomonadota</taxon>
        <taxon>Betaproteobacteria</taxon>
        <taxon>Rhodocyclales</taxon>
        <taxon>Zoogloeaceae</taxon>
        <taxon>Azoarcus</taxon>
    </lineage>
</organism>
<comment type="similarity">
    <text evidence="2 11">Belongs to the shikimate kinase family.</text>
</comment>
<feature type="binding site" evidence="11">
    <location>
        <position position="39"/>
    </location>
    <ligand>
        <name>substrate</name>
    </ligand>
</feature>
<evidence type="ECO:0000256" key="8">
    <source>
        <dbReference type="ARBA" id="ARBA00022840"/>
    </source>
</evidence>
<protein>
    <recommendedName>
        <fullName evidence="3 11">Shikimate kinase</fullName>
        <shortName evidence="11">SK</shortName>
        <ecNumber evidence="3 11">2.7.1.71</ecNumber>
    </recommendedName>
</protein>
<dbReference type="GO" id="GO:0004765">
    <property type="term" value="F:shikimate kinase activity"/>
    <property type="evidence" value="ECO:0007669"/>
    <property type="project" value="UniProtKB-UniRule"/>
</dbReference>
<dbReference type="CDD" id="cd00464">
    <property type="entry name" value="SK"/>
    <property type="match status" value="1"/>
</dbReference>
<keyword evidence="4 11" id="KW-0028">Amino-acid biosynthesis</keyword>
<dbReference type="GO" id="GO:0000287">
    <property type="term" value="F:magnesium ion binding"/>
    <property type="evidence" value="ECO:0007669"/>
    <property type="project" value="UniProtKB-UniRule"/>
</dbReference>
<accession>A0A4V3BMN7</accession>
<keyword evidence="5 11" id="KW-0808">Transferase</keyword>
<feature type="binding site" evidence="11">
    <location>
        <begin position="17"/>
        <end position="22"/>
    </location>
    <ligand>
        <name>ATP</name>
        <dbReference type="ChEBI" id="CHEBI:30616"/>
    </ligand>
</feature>
<evidence type="ECO:0000256" key="3">
    <source>
        <dbReference type="ARBA" id="ARBA00012154"/>
    </source>
</evidence>
<dbReference type="PRINTS" id="PR01100">
    <property type="entry name" value="SHIKIMTKNASE"/>
</dbReference>
<dbReference type="PANTHER" id="PTHR21087:SF16">
    <property type="entry name" value="SHIKIMATE KINASE 1, CHLOROPLASTIC"/>
    <property type="match status" value="1"/>
</dbReference>
<comment type="caution">
    <text evidence="12">The sequence shown here is derived from an EMBL/GenBank/DDBJ whole genome shotgun (WGS) entry which is preliminary data.</text>
</comment>
<keyword evidence="11" id="KW-0963">Cytoplasm</keyword>
<evidence type="ECO:0000256" key="5">
    <source>
        <dbReference type="ARBA" id="ARBA00022679"/>
    </source>
</evidence>
<dbReference type="InterPro" id="IPR023000">
    <property type="entry name" value="Shikimate_kinase_CS"/>
</dbReference>
<dbReference type="PROSITE" id="PS01128">
    <property type="entry name" value="SHIKIMATE_KINASE"/>
    <property type="match status" value="1"/>
</dbReference>
<dbReference type="GO" id="GO:0009423">
    <property type="term" value="P:chorismate biosynthetic process"/>
    <property type="evidence" value="ECO:0007669"/>
    <property type="project" value="UniProtKB-UniRule"/>
</dbReference>
<dbReference type="EC" id="2.7.1.71" evidence="3 11"/>
<dbReference type="PANTHER" id="PTHR21087">
    <property type="entry name" value="SHIKIMATE KINASE"/>
    <property type="match status" value="1"/>
</dbReference>
<evidence type="ECO:0000256" key="1">
    <source>
        <dbReference type="ARBA" id="ARBA00004842"/>
    </source>
</evidence>
<reference evidence="12 13" key="1">
    <citation type="submission" date="2019-03" db="EMBL/GenBank/DDBJ databases">
        <title>Genomic Encyclopedia of Type Strains, Phase IV (KMG-IV): sequencing the most valuable type-strain genomes for metagenomic binning, comparative biology and taxonomic classification.</title>
        <authorList>
            <person name="Goeker M."/>
        </authorList>
    </citation>
    <scope>NUCLEOTIDE SEQUENCE [LARGE SCALE GENOMIC DNA]</scope>
    <source>
        <strain evidence="12 13">DSM 12121</strain>
    </source>
</reference>
<evidence type="ECO:0000256" key="7">
    <source>
        <dbReference type="ARBA" id="ARBA00022777"/>
    </source>
</evidence>
<dbReference type="InterPro" id="IPR027417">
    <property type="entry name" value="P-loop_NTPase"/>
</dbReference>
<keyword evidence="11" id="KW-0479">Metal-binding</keyword>
<comment type="subcellular location">
    <subcellularLocation>
        <location evidence="11">Cytoplasm</location>
    </subcellularLocation>
</comment>
<keyword evidence="7 11" id="KW-0418">Kinase</keyword>
<evidence type="ECO:0000256" key="11">
    <source>
        <dbReference type="HAMAP-Rule" id="MF_00109"/>
    </source>
</evidence>
<dbReference type="InterPro" id="IPR000623">
    <property type="entry name" value="Shikimate_kinase/TSH1"/>
</dbReference>
<comment type="cofactor">
    <cofactor evidence="11">
        <name>Mg(2+)</name>
        <dbReference type="ChEBI" id="CHEBI:18420"/>
    </cofactor>
    <text evidence="11">Binds 1 Mg(2+) ion per subunit.</text>
</comment>
<evidence type="ECO:0000256" key="6">
    <source>
        <dbReference type="ARBA" id="ARBA00022741"/>
    </source>
</evidence>
<dbReference type="AlphaFoldDB" id="A0A4V3BMN7"/>
<dbReference type="Pfam" id="PF01202">
    <property type="entry name" value="SKI"/>
    <property type="match status" value="1"/>
</dbReference>
<dbReference type="Gene3D" id="3.40.50.300">
    <property type="entry name" value="P-loop containing nucleotide triphosphate hydrolases"/>
    <property type="match status" value="1"/>
</dbReference>
<feature type="binding site" evidence="11">
    <location>
        <position position="142"/>
    </location>
    <ligand>
        <name>substrate</name>
    </ligand>
</feature>
<evidence type="ECO:0000313" key="12">
    <source>
        <dbReference type="EMBL" id="TDN51282.1"/>
    </source>
</evidence>
<keyword evidence="6 11" id="KW-0547">Nucleotide-binding</keyword>
<dbReference type="GO" id="GO:0009073">
    <property type="term" value="P:aromatic amino acid family biosynthetic process"/>
    <property type="evidence" value="ECO:0007669"/>
    <property type="project" value="UniProtKB-KW"/>
</dbReference>
<feature type="binding site" evidence="11">
    <location>
        <position position="63"/>
    </location>
    <ligand>
        <name>substrate</name>
    </ligand>
</feature>
<dbReference type="UniPathway" id="UPA00053">
    <property type="reaction ID" value="UER00088"/>
</dbReference>
<dbReference type="Proteomes" id="UP000295129">
    <property type="component" value="Unassembled WGS sequence"/>
</dbReference>
<dbReference type="GO" id="GO:0005524">
    <property type="term" value="F:ATP binding"/>
    <property type="evidence" value="ECO:0007669"/>
    <property type="project" value="UniProtKB-UniRule"/>
</dbReference>
<sequence>MAIGFHVTCLILIGMMGAGKTTIGRELAKRRGVRFVDCDHEIIARTGVTIPTIFEIEGEAGFRRRETQVIDELTRESDIIIATGGGAVLDEKNREMLMQRGIVVYLNVAPQILWERTRNDRNRPLLNVENPRARIEELYAVRDPLYRQVADIIVDGGRCNPNSMVRQIEKVLPTLRKTTCIH</sequence>
<feature type="binding site" evidence="11">
    <location>
        <position position="21"/>
    </location>
    <ligand>
        <name>Mg(2+)</name>
        <dbReference type="ChEBI" id="CHEBI:18420"/>
    </ligand>
</feature>
<evidence type="ECO:0000256" key="10">
    <source>
        <dbReference type="ARBA" id="ARBA00048567"/>
    </source>
</evidence>
<comment type="pathway">
    <text evidence="1 11">Metabolic intermediate biosynthesis; chorismate biosynthesis; chorismate from D-erythrose 4-phosphate and phosphoenolpyruvate: step 5/7.</text>
</comment>
<evidence type="ECO:0000256" key="2">
    <source>
        <dbReference type="ARBA" id="ARBA00006997"/>
    </source>
</evidence>